<proteinExistence type="predicted"/>
<dbReference type="Proteomes" id="UP001346869">
    <property type="component" value="Unassembled WGS sequence"/>
</dbReference>
<evidence type="ECO:0000313" key="2">
    <source>
        <dbReference type="Proteomes" id="UP001346869"/>
    </source>
</evidence>
<dbReference type="EMBL" id="JAUZQC010000013">
    <property type="protein sequence ID" value="KAK5860990.1"/>
    <property type="molecule type" value="Genomic_DNA"/>
</dbReference>
<evidence type="ECO:0000313" key="1">
    <source>
        <dbReference type="EMBL" id="KAK5860990.1"/>
    </source>
</evidence>
<gene>
    <name evidence="1" type="ORF">PBY51_022423</name>
</gene>
<reference evidence="1 2" key="2">
    <citation type="journal article" date="2023" name="Mol. Biol. Evol.">
        <title>Genomics of Secondarily Temperate Adaptation in the Only Non-Antarctic Icefish.</title>
        <authorList>
            <person name="Rivera-Colon A.G."/>
            <person name="Rayamajhi N."/>
            <person name="Minhas B.F."/>
            <person name="Madrigal G."/>
            <person name="Bilyk K.T."/>
            <person name="Yoon V."/>
            <person name="Hune M."/>
            <person name="Gregory S."/>
            <person name="Cheng C.H.C."/>
            <person name="Catchen J.M."/>
        </authorList>
    </citation>
    <scope>NUCLEOTIDE SEQUENCE [LARGE SCALE GENOMIC DNA]</scope>
    <source>
        <strain evidence="1">JMC-PN-2008</strain>
    </source>
</reference>
<dbReference type="AlphaFoldDB" id="A0AAN7XF87"/>
<reference evidence="1 2" key="1">
    <citation type="journal article" date="2023" name="Genes (Basel)">
        <title>Chromosome-Level Genome Assembly and Circadian Gene Repertoire of the Patagonia Blennie Eleginops maclovinus-The Closest Ancestral Proxy of Antarctic Cryonotothenioids.</title>
        <authorList>
            <person name="Cheng C.C."/>
            <person name="Rivera-Colon A.G."/>
            <person name="Minhas B.F."/>
            <person name="Wilson L."/>
            <person name="Rayamajhi N."/>
            <person name="Vargas-Chacoff L."/>
            <person name="Catchen J.M."/>
        </authorList>
    </citation>
    <scope>NUCLEOTIDE SEQUENCE [LARGE SCALE GENOMIC DNA]</scope>
    <source>
        <strain evidence="1">JMC-PN-2008</strain>
    </source>
</reference>
<protein>
    <submittedName>
        <fullName evidence="1">Uncharacterized protein</fullName>
    </submittedName>
</protein>
<sequence length="83" mass="8695">MWVSKEHKRNANTIRKAVMVGGWWAGGGGGTPTFLPVSPGNLRAKMLGLVHTGIMFSGQLIQLGSGPKLPQSVSVQRGGGAIR</sequence>
<accession>A0AAN7XF87</accession>
<keyword evidence="2" id="KW-1185">Reference proteome</keyword>
<name>A0AAN7XF87_ELEMC</name>
<organism evidence="1 2">
    <name type="scientific">Eleginops maclovinus</name>
    <name type="common">Patagonian blennie</name>
    <name type="synonym">Eleginus maclovinus</name>
    <dbReference type="NCBI Taxonomy" id="56733"/>
    <lineage>
        <taxon>Eukaryota</taxon>
        <taxon>Metazoa</taxon>
        <taxon>Chordata</taxon>
        <taxon>Craniata</taxon>
        <taxon>Vertebrata</taxon>
        <taxon>Euteleostomi</taxon>
        <taxon>Actinopterygii</taxon>
        <taxon>Neopterygii</taxon>
        <taxon>Teleostei</taxon>
        <taxon>Neoteleostei</taxon>
        <taxon>Acanthomorphata</taxon>
        <taxon>Eupercaria</taxon>
        <taxon>Perciformes</taxon>
        <taxon>Notothenioidei</taxon>
        <taxon>Eleginopidae</taxon>
        <taxon>Eleginops</taxon>
    </lineage>
</organism>
<comment type="caution">
    <text evidence="1">The sequence shown here is derived from an EMBL/GenBank/DDBJ whole genome shotgun (WGS) entry which is preliminary data.</text>
</comment>